<evidence type="ECO:0000259" key="6">
    <source>
        <dbReference type="Pfam" id="PF01490"/>
    </source>
</evidence>
<evidence type="ECO:0000313" key="7">
    <source>
        <dbReference type="EMBL" id="KAJ6637549.1"/>
    </source>
</evidence>
<feature type="domain" description="Amino acid transporter transmembrane" evidence="6">
    <location>
        <begin position="55"/>
        <end position="457"/>
    </location>
</feature>
<sequence length="469" mass="51695">MELPKRNNEPVLPFTISNGEIFPRTRIAESQEVLAASSEKHVKSASSHGPALDHPTNYLESLMHLLKGNIGSGVFAMGDAFKNGGIILGTLLTLYLGLICVHCQHILLNCSRKVKEKLNLEEDPDFAETVELCFENGPSKLQKFSRASKVTVNVFICVTQLGFCCVYFVFSSSNLNQILTYYGFDVNLKMTMLFVLLPMLLPSLIRNLKLLAPFSAVANVCMAGGIGVVFYYVLQDVPSISHRNHFGQVSTLPLYFGTAMFAFEGIALVLPLKNAMKKPEQFGSAFGVLNVGMILTTLLYTSFGFFGYLKFGDNVAGSVTLNLPQDEILAQVVKIAVGIGMCLTYPLQLFVAIQIMWPNVQQKFGPFQHSASYELLFRTFMVFVTFVIAELVPHLNIFISLIGALCSTALALVFPPLIQLTLAYGSSEGPSRFVIMKNGFILVFSLFGFVTGTYESIRSLIDALFHEQS</sequence>
<feature type="transmembrane region" description="Helical" evidence="5">
    <location>
        <begin position="328"/>
        <end position="355"/>
    </location>
</feature>
<name>A0A9Q0MUQ2_9DIPT</name>
<dbReference type="Pfam" id="PF01490">
    <property type="entry name" value="Aa_trans"/>
    <property type="match status" value="1"/>
</dbReference>
<evidence type="ECO:0000256" key="3">
    <source>
        <dbReference type="ARBA" id="ARBA00022989"/>
    </source>
</evidence>
<gene>
    <name evidence="7" type="ORF">Bhyg_10280</name>
</gene>
<dbReference type="PANTHER" id="PTHR22950:SF150">
    <property type="entry name" value="FI17861P1"/>
    <property type="match status" value="1"/>
</dbReference>
<comment type="caution">
    <text evidence="7">The sequence shown here is derived from an EMBL/GenBank/DDBJ whole genome shotgun (WGS) entry which is preliminary data.</text>
</comment>
<dbReference type="GO" id="GO:0015179">
    <property type="term" value="F:L-amino acid transmembrane transporter activity"/>
    <property type="evidence" value="ECO:0007669"/>
    <property type="project" value="TreeGrafter"/>
</dbReference>
<dbReference type="InterPro" id="IPR013057">
    <property type="entry name" value="AA_transpt_TM"/>
</dbReference>
<dbReference type="PANTHER" id="PTHR22950">
    <property type="entry name" value="AMINO ACID TRANSPORTER"/>
    <property type="match status" value="1"/>
</dbReference>
<keyword evidence="3 5" id="KW-1133">Transmembrane helix</keyword>
<accession>A0A9Q0MUQ2</accession>
<evidence type="ECO:0000256" key="1">
    <source>
        <dbReference type="ARBA" id="ARBA00004141"/>
    </source>
</evidence>
<dbReference type="AlphaFoldDB" id="A0A9Q0MUQ2"/>
<organism evidence="7 8">
    <name type="scientific">Pseudolycoriella hygida</name>
    <dbReference type="NCBI Taxonomy" id="35572"/>
    <lineage>
        <taxon>Eukaryota</taxon>
        <taxon>Metazoa</taxon>
        <taxon>Ecdysozoa</taxon>
        <taxon>Arthropoda</taxon>
        <taxon>Hexapoda</taxon>
        <taxon>Insecta</taxon>
        <taxon>Pterygota</taxon>
        <taxon>Neoptera</taxon>
        <taxon>Endopterygota</taxon>
        <taxon>Diptera</taxon>
        <taxon>Nematocera</taxon>
        <taxon>Sciaroidea</taxon>
        <taxon>Sciaridae</taxon>
        <taxon>Pseudolycoriella</taxon>
    </lineage>
</organism>
<protein>
    <submittedName>
        <fullName evidence="7">Proton-coupled amino acid transporter-like protein</fullName>
    </submittedName>
</protein>
<evidence type="ECO:0000256" key="4">
    <source>
        <dbReference type="ARBA" id="ARBA00023136"/>
    </source>
</evidence>
<dbReference type="GO" id="GO:0005774">
    <property type="term" value="C:vacuolar membrane"/>
    <property type="evidence" value="ECO:0007669"/>
    <property type="project" value="TreeGrafter"/>
</dbReference>
<keyword evidence="4 5" id="KW-0472">Membrane</keyword>
<reference evidence="7" key="1">
    <citation type="submission" date="2022-07" db="EMBL/GenBank/DDBJ databases">
        <authorList>
            <person name="Trinca V."/>
            <person name="Uliana J.V.C."/>
            <person name="Torres T.T."/>
            <person name="Ward R.J."/>
            <person name="Monesi N."/>
        </authorList>
    </citation>
    <scope>NUCLEOTIDE SEQUENCE</scope>
    <source>
        <strain evidence="7">HSMRA1968</strain>
        <tissue evidence="7">Whole embryos</tissue>
    </source>
</reference>
<proteinExistence type="predicted"/>
<comment type="subcellular location">
    <subcellularLocation>
        <location evidence="1">Membrane</location>
        <topology evidence="1">Multi-pass membrane protein</topology>
    </subcellularLocation>
</comment>
<feature type="transmembrane region" description="Helical" evidence="5">
    <location>
        <begin position="398"/>
        <end position="422"/>
    </location>
</feature>
<feature type="transmembrane region" description="Helical" evidence="5">
    <location>
        <begin position="210"/>
        <end position="234"/>
    </location>
</feature>
<feature type="transmembrane region" description="Helical" evidence="5">
    <location>
        <begin position="434"/>
        <end position="454"/>
    </location>
</feature>
<dbReference type="Proteomes" id="UP001151699">
    <property type="component" value="Chromosome X"/>
</dbReference>
<feature type="transmembrane region" description="Helical" evidence="5">
    <location>
        <begin position="182"/>
        <end position="201"/>
    </location>
</feature>
<feature type="transmembrane region" description="Helical" evidence="5">
    <location>
        <begin position="375"/>
        <end position="392"/>
    </location>
</feature>
<keyword evidence="8" id="KW-1185">Reference proteome</keyword>
<feature type="transmembrane region" description="Helical" evidence="5">
    <location>
        <begin position="254"/>
        <end position="272"/>
    </location>
</feature>
<feature type="transmembrane region" description="Helical" evidence="5">
    <location>
        <begin position="284"/>
        <end position="308"/>
    </location>
</feature>
<dbReference type="OrthoDB" id="1684102at2759"/>
<feature type="transmembrane region" description="Helical" evidence="5">
    <location>
        <begin position="150"/>
        <end position="170"/>
    </location>
</feature>
<evidence type="ECO:0000256" key="5">
    <source>
        <dbReference type="SAM" id="Phobius"/>
    </source>
</evidence>
<dbReference type="EMBL" id="WJQU01000003">
    <property type="protein sequence ID" value="KAJ6637549.1"/>
    <property type="molecule type" value="Genomic_DNA"/>
</dbReference>
<evidence type="ECO:0000313" key="8">
    <source>
        <dbReference type="Proteomes" id="UP001151699"/>
    </source>
</evidence>
<keyword evidence="2 5" id="KW-0812">Transmembrane</keyword>
<evidence type="ECO:0000256" key="2">
    <source>
        <dbReference type="ARBA" id="ARBA00022692"/>
    </source>
</evidence>
<feature type="transmembrane region" description="Helical" evidence="5">
    <location>
        <begin position="86"/>
        <end position="108"/>
    </location>
</feature>